<dbReference type="InterPro" id="IPR002213">
    <property type="entry name" value="UDP_glucos_trans"/>
</dbReference>
<dbReference type="InterPro" id="IPR035595">
    <property type="entry name" value="UDP_glycos_trans_CS"/>
</dbReference>
<dbReference type="EC" id="2.4.1.-" evidence="6"/>
<evidence type="ECO:0000259" key="5">
    <source>
        <dbReference type="Pfam" id="PF21036"/>
    </source>
</evidence>
<organism evidence="6 7">
    <name type="scientific">Kutzneria viridogrisea</name>
    <dbReference type="NCBI Taxonomy" id="47990"/>
    <lineage>
        <taxon>Bacteria</taxon>
        <taxon>Bacillati</taxon>
        <taxon>Actinomycetota</taxon>
        <taxon>Actinomycetes</taxon>
        <taxon>Pseudonocardiales</taxon>
        <taxon>Pseudonocardiaceae</taxon>
        <taxon>Kutzneria</taxon>
    </lineage>
</organism>
<evidence type="ECO:0000256" key="1">
    <source>
        <dbReference type="ARBA" id="ARBA00006962"/>
    </source>
</evidence>
<comment type="caution">
    <text evidence="6">The sequence shown here is derived from an EMBL/GenBank/DDBJ whole genome shotgun (WGS) entry which is preliminary data.</text>
</comment>
<dbReference type="Proteomes" id="UP000517916">
    <property type="component" value="Unassembled WGS sequence"/>
</dbReference>
<keyword evidence="7" id="KW-1185">Reference proteome</keyword>
<evidence type="ECO:0000313" key="6">
    <source>
        <dbReference type="EMBL" id="MBA8925085.1"/>
    </source>
</evidence>
<dbReference type="PANTHER" id="PTHR48050">
    <property type="entry name" value="STEROL 3-BETA-GLUCOSYLTRANSFERASE"/>
    <property type="match status" value="1"/>
</dbReference>
<feature type="domain" description="Erythromycin biosynthesis protein CIII-like N-terminal" evidence="5">
    <location>
        <begin position="23"/>
        <end position="144"/>
    </location>
</feature>
<reference evidence="6 7" key="1">
    <citation type="submission" date="2020-08" db="EMBL/GenBank/DDBJ databases">
        <title>Genomic Encyclopedia of Archaeal and Bacterial Type Strains, Phase II (KMG-II): from individual species to whole genera.</title>
        <authorList>
            <person name="Goeker M."/>
        </authorList>
    </citation>
    <scope>NUCLEOTIDE SEQUENCE [LARGE SCALE GENOMIC DNA]</scope>
    <source>
        <strain evidence="6 7">DSM 43850</strain>
    </source>
</reference>
<accession>A0ABR6BDX9</accession>
<protein>
    <submittedName>
        <fullName evidence="6">N-glycosyltransferase</fullName>
        <ecNumber evidence="6">2.4.1.-</ecNumber>
    </submittedName>
</protein>
<dbReference type="InterPro" id="IPR050426">
    <property type="entry name" value="Glycosyltransferase_28"/>
</dbReference>
<sequence length="400" mass="42749">MRVVFTAQSEYSHLMPVVVPVAQAARRAGHEVAVAVGPNLVAQVHDLGLQVLPLPNVVRLGEMRDDPEIARRYGIDMSMLTGVGLRTVGTPGAVAARNFAGPAALPYAQDLIEALTQWKPDLLVHEPTAFGAYYAAEALGLSRAVLDISPLTPRDPEALLAEINTQRQALDLAPTGDPDDLMRTTVAGVVPEQFYPVRRRVPGARYYRPELLPTGQRLDPAVAALPGDRPLVLASLGSVAAKLLAGDSPVLNTIVEVLGELPVTAVVALGKDVDPRDWPGSRPDNVHLTSFVQQQLLLPACELFLTHGGFSGVRESLNAGVPTVVVPLFAEQPANADRLVELGLGTRLNVEDVDHASLTAACRTVLADPGYRSRAKAVQRQFLALPDFDQLVADLATRFG</sequence>
<dbReference type="Gene3D" id="3.40.50.2000">
    <property type="entry name" value="Glycogen Phosphorylase B"/>
    <property type="match status" value="2"/>
</dbReference>
<evidence type="ECO:0000256" key="3">
    <source>
        <dbReference type="ARBA" id="ARBA00022679"/>
    </source>
</evidence>
<dbReference type="GO" id="GO:0016757">
    <property type="term" value="F:glycosyltransferase activity"/>
    <property type="evidence" value="ECO:0007669"/>
    <property type="project" value="UniProtKB-KW"/>
</dbReference>
<dbReference type="PROSITE" id="PS00375">
    <property type="entry name" value="UDPGT"/>
    <property type="match status" value="1"/>
</dbReference>
<dbReference type="Pfam" id="PF21036">
    <property type="entry name" value="EryCIII-like_N"/>
    <property type="match status" value="1"/>
</dbReference>
<feature type="domain" description="Erythromycin biosynthesis protein CIII-like C-terminal" evidence="4">
    <location>
        <begin position="273"/>
        <end position="395"/>
    </location>
</feature>
<dbReference type="SUPFAM" id="SSF53756">
    <property type="entry name" value="UDP-Glycosyltransferase/glycogen phosphorylase"/>
    <property type="match status" value="1"/>
</dbReference>
<dbReference type="Pfam" id="PF06722">
    <property type="entry name" value="EryCIII-like_C"/>
    <property type="match status" value="1"/>
</dbReference>
<dbReference type="RefSeq" id="WP_182837204.1">
    <property type="nucleotide sequence ID" value="NZ_BAAABQ010000096.1"/>
</dbReference>
<keyword evidence="3 6" id="KW-0808">Transferase</keyword>
<gene>
    <name evidence="6" type="ORF">BC739_002284</name>
</gene>
<proteinExistence type="inferred from homology"/>
<keyword evidence="2 6" id="KW-0328">Glycosyltransferase</keyword>
<evidence type="ECO:0000313" key="7">
    <source>
        <dbReference type="Proteomes" id="UP000517916"/>
    </source>
</evidence>
<dbReference type="PANTHER" id="PTHR48050:SF13">
    <property type="entry name" value="STEROL 3-BETA-GLUCOSYLTRANSFERASE UGT80A2"/>
    <property type="match status" value="1"/>
</dbReference>
<comment type="similarity">
    <text evidence="1">Belongs to the glycosyltransferase 28 family.</text>
</comment>
<evidence type="ECO:0000256" key="2">
    <source>
        <dbReference type="ARBA" id="ARBA00022676"/>
    </source>
</evidence>
<dbReference type="CDD" id="cd03784">
    <property type="entry name" value="GT1_Gtf-like"/>
    <property type="match status" value="1"/>
</dbReference>
<dbReference type="InterPro" id="IPR010610">
    <property type="entry name" value="EryCIII-like_C"/>
</dbReference>
<dbReference type="EMBL" id="JACJID010000002">
    <property type="protein sequence ID" value="MBA8925085.1"/>
    <property type="molecule type" value="Genomic_DNA"/>
</dbReference>
<name>A0ABR6BDX9_9PSEU</name>
<dbReference type="InterPro" id="IPR048284">
    <property type="entry name" value="EryCIII-like_N"/>
</dbReference>
<evidence type="ECO:0000259" key="4">
    <source>
        <dbReference type="Pfam" id="PF06722"/>
    </source>
</evidence>